<evidence type="ECO:0000313" key="2">
    <source>
        <dbReference type="Proteomes" id="UP000793456"/>
    </source>
</evidence>
<comment type="caution">
    <text evidence="1">The sequence shown here is derived from an EMBL/GenBank/DDBJ whole genome shotgun (WGS) entry which is preliminary data.</text>
</comment>
<accession>A0ACD3QHX6</accession>
<dbReference type="Proteomes" id="UP000793456">
    <property type="component" value="Chromosome XIX"/>
</dbReference>
<reference evidence="1" key="1">
    <citation type="submission" date="2018-11" db="EMBL/GenBank/DDBJ databases">
        <title>The sequence and de novo assembly of Larimichthys crocea genome using PacBio and Hi-C technologies.</title>
        <authorList>
            <person name="Xu P."/>
            <person name="Chen B."/>
            <person name="Zhou Z."/>
            <person name="Ke Q."/>
            <person name="Wu Y."/>
            <person name="Bai H."/>
            <person name="Pu F."/>
        </authorList>
    </citation>
    <scope>NUCLEOTIDE SEQUENCE</scope>
    <source>
        <tissue evidence="1">Muscle</tissue>
    </source>
</reference>
<dbReference type="EMBL" id="CM011692">
    <property type="protein sequence ID" value="TMS06689.1"/>
    <property type="molecule type" value="Genomic_DNA"/>
</dbReference>
<gene>
    <name evidence="1" type="ORF">E3U43_016448</name>
</gene>
<keyword evidence="2" id="KW-1185">Reference proteome</keyword>
<proteinExistence type="predicted"/>
<protein>
    <submittedName>
        <fullName evidence="1">Uncharacterized protein</fullName>
    </submittedName>
</protein>
<organism evidence="1 2">
    <name type="scientific">Larimichthys crocea</name>
    <name type="common">Large yellow croaker</name>
    <name type="synonym">Pseudosciaena crocea</name>
    <dbReference type="NCBI Taxonomy" id="215358"/>
    <lineage>
        <taxon>Eukaryota</taxon>
        <taxon>Metazoa</taxon>
        <taxon>Chordata</taxon>
        <taxon>Craniata</taxon>
        <taxon>Vertebrata</taxon>
        <taxon>Euteleostomi</taxon>
        <taxon>Actinopterygii</taxon>
        <taxon>Neopterygii</taxon>
        <taxon>Teleostei</taxon>
        <taxon>Neoteleostei</taxon>
        <taxon>Acanthomorphata</taxon>
        <taxon>Eupercaria</taxon>
        <taxon>Sciaenidae</taxon>
        <taxon>Larimichthys</taxon>
    </lineage>
</organism>
<sequence length="523" mass="61208">MSSAREDTLSPDELRKRLYQTFRSNGVLDTLKVPVKSEPHLVSACNSIVADHLRSSGYEYSLSVFHPESGLCKDKVSTKGELLQLLKMSPESALYRSLSSNKDDKGFLINLLSQLTRHSTRGWCSDADTQTTGIASYGESLVDKMKMIDKEYESFSLSGDRTFSFQSKLAAYRKEIEAQVQAEMNTKMQHFKDVEVAKVRMEEKAKFHKEFDKLKQELERTYEMKAKALMDREKNAIERLQKQQEIEEKNVYMQRQSVLKEIETLRNRETELRMRMEAFEKTCQIHEEKIKTTGELLRRRELAVKTLEDTYDQRLKNELSSYQLELKEEFIKRTERLTENENRNKMETARIQKEAAVIDAKLEEHIRACSELRRLQVELDTAQQQISLLTQQKDLLSERLETVSDYTSLKSEKTELQGQLRLLKKHLEEAQEEKRLLRADLGKPSKEQLALQMELQRLQNARRLDEEEFDNQKQVLQAQLQSEVERCAQLSAQMIECEEKSQWMTNHMEDIKTQLRQTQQGTP</sequence>
<name>A0ACD3QHX6_LARCR</name>
<evidence type="ECO:0000313" key="1">
    <source>
        <dbReference type="EMBL" id="TMS06689.1"/>
    </source>
</evidence>